<dbReference type="GO" id="GO:0006014">
    <property type="term" value="P:D-ribose metabolic process"/>
    <property type="evidence" value="ECO:0007669"/>
    <property type="project" value="TreeGrafter"/>
</dbReference>
<dbReference type="InterPro" id="IPR004788">
    <property type="entry name" value="Ribose5P_isomerase_type_A"/>
</dbReference>
<evidence type="ECO:0000256" key="3">
    <source>
        <dbReference type="ARBA" id="ARBA00011959"/>
    </source>
</evidence>
<evidence type="ECO:0000313" key="6">
    <source>
        <dbReference type="EMBL" id="CAF1203059.1"/>
    </source>
</evidence>
<organism evidence="6 7">
    <name type="scientific">Rotaria sordida</name>
    <dbReference type="NCBI Taxonomy" id="392033"/>
    <lineage>
        <taxon>Eukaryota</taxon>
        <taxon>Metazoa</taxon>
        <taxon>Spiralia</taxon>
        <taxon>Gnathifera</taxon>
        <taxon>Rotifera</taxon>
        <taxon>Eurotatoria</taxon>
        <taxon>Bdelloidea</taxon>
        <taxon>Philodinida</taxon>
        <taxon>Philodinidae</taxon>
        <taxon>Rotaria</taxon>
    </lineage>
</organism>
<evidence type="ECO:0000256" key="1">
    <source>
        <dbReference type="ARBA" id="ARBA00004988"/>
    </source>
</evidence>
<dbReference type="GO" id="GO:0004751">
    <property type="term" value="F:ribose-5-phosphate isomerase activity"/>
    <property type="evidence" value="ECO:0007669"/>
    <property type="project" value="UniProtKB-EC"/>
</dbReference>
<reference evidence="6" key="1">
    <citation type="submission" date="2021-02" db="EMBL/GenBank/DDBJ databases">
        <authorList>
            <person name="Nowell W R."/>
        </authorList>
    </citation>
    <scope>NUCLEOTIDE SEQUENCE</scope>
</reference>
<dbReference type="PANTHER" id="PTHR11934:SF0">
    <property type="entry name" value="RIBOSE-5-PHOSPHATE ISOMERASE"/>
    <property type="match status" value="1"/>
</dbReference>
<dbReference type="Proteomes" id="UP000663864">
    <property type="component" value="Unassembled WGS sequence"/>
</dbReference>
<evidence type="ECO:0000256" key="5">
    <source>
        <dbReference type="ARBA" id="ARBA00029734"/>
    </source>
</evidence>
<comment type="similarity">
    <text evidence="2">Belongs to the ribose 5-phosphate isomerase family.</text>
</comment>
<dbReference type="Gene3D" id="3.30.70.260">
    <property type="match status" value="1"/>
</dbReference>
<dbReference type="EC" id="5.3.1.6" evidence="3"/>
<comment type="caution">
    <text evidence="6">The sequence shown here is derived from an EMBL/GenBank/DDBJ whole genome shotgun (WGS) entry which is preliminary data.</text>
</comment>
<dbReference type="FunFam" id="3.30.70.260:FF:000018">
    <property type="entry name" value="Ribose-5-phosphate isomerase A"/>
    <property type="match status" value="1"/>
</dbReference>
<proteinExistence type="inferred from homology"/>
<dbReference type="SUPFAM" id="SSF75445">
    <property type="entry name" value="D-ribose-5-phosphate isomerase (RpiA), lid domain"/>
    <property type="match status" value="1"/>
</dbReference>
<dbReference type="UniPathway" id="UPA00115">
    <property type="reaction ID" value="UER00412"/>
</dbReference>
<dbReference type="CDD" id="cd01398">
    <property type="entry name" value="RPI_A"/>
    <property type="match status" value="1"/>
</dbReference>
<evidence type="ECO:0000313" key="7">
    <source>
        <dbReference type="Proteomes" id="UP000663864"/>
    </source>
</evidence>
<dbReference type="PANTHER" id="PTHR11934">
    <property type="entry name" value="RIBOSE-5-PHOSPHATE ISOMERASE"/>
    <property type="match status" value="1"/>
</dbReference>
<sequence length="216" mass="23578">MTALDTAKQAAARSAVDDHINSNIRIVGIGSGTTIIPALDRIAEMVKRDKLDLICVPTSFQARDLILSRGLKLGSLIEYQELDVAIDGVSEIDVQFNCLKGGGGGCHTQEKLVASCAKKFIVIGDEAKWSQNLGDKWKSGMSIEVLQVAYKLVMKEIQKQLGGEVKIREGTGKLGPVITDNGHFILDWKFDPPVAPINWSNINEKLKMISGRKVFS</sequence>
<dbReference type="InterPro" id="IPR037171">
    <property type="entry name" value="NagB/RpiA_transferase-like"/>
</dbReference>
<dbReference type="AlphaFoldDB" id="A0A814WJD3"/>
<evidence type="ECO:0000256" key="2">
    <source>
        <dbReference type="ARBA" id="ARBA00008088"/>
    </source>
</evidence>
<dbReference type="Pfam" id="PF06026">
    <property type="entry name" value="Rib_5-P_isom_A"/>
    <property type="match status" value="1"/>
</dbReference>
<gene>
    <name evidence="6" type="ORF">ZHD862_LOCUS22955</name>
</gene>
<dbReference type="Gene3D" id="3.40.50.1360">
    <property type="match status" value="1"/>
</dbReference>
<dbReference type="SUPFAM" id="SSF100950">
    <property type="entry name" value="NagB/RpiA/CoA transferase-like"/>
    <property type="match status" value="1"/>
</dbReference>
<name>A0A814WJD3_9BILA</name>
<dbReference type="GO" id="GO:0005737">
    <property type="term" value="C:cytoplasm"/>
    <property type="evidence" value="ECO:0007669"/>
    <property type="project" value="TreeGrafter"/>
</dbReference>
<evidence type="ECO:0000256" key="4">
    <source>
        <dbReference type="ARBA" id="ARBA00023235"/>
    </source>
</evidence>
<dbReference type="EMBL" id="CAJNOT010001461">
    <property type="protein sequence ID" value="CAF1203059.1"/>
    <property type="molecule type" value="Genomic_DNA"/>
</dbReference>
<dbReference type="GO" id="GO:0009052">
    <property type="term" value="P:pentose-phosphate shunt, non-oxidative branch"/>
    <property type="evidence" value="ECO:0007669"/>
    <property type="project" value="InterPro"/>
</dbReference>
<comment type="pathway">
    <text evidence="1">Carbohydrate degradation; pentose phosphate pathway; D-ribose 5-phosphate from D-ribulose 5-phosphate (non-oxidative stage): step 1/1.</text>
</comment>
<protein>
    <recommendedName>
        <fullName evidence="3">ribose-5-phosphate isomerase</fullName>
        <ecNumber evidence="3">5.3.1.6</ecNumber>
    </recommendedName>
    <alternativeName>
        <fullName evidence="5">Phosphoriboisomerase</fullName>
    </alternativeName>
</protein>
<accession>A0A814WJD3</accession>
<dbReference type="NCBIfam" id="TIGR00021">
    <property type="entry name" value="rpiA"/>
    <property type="match status" value="1"/>
</dbReference>
<keyword evidence="4" id="KW-0413">Isomerase</keyword>